<dbReference type="Gene3D" id="2.60.40.10">
    <property type="entry name" value="Immunoglobulins"/>
    <property type="match status" value="1"/>
</dbReference>
<evidence type="ECO:0000256" key="2">
    <source>
        <dbReference type="ARBA" id="ARBA00005336"/>
    </source>
</evidence>
<accession>A0A316YR39</accession>
<dbReference type="InterPro" id="IPR036962">
    <property type="entry name" value="Glyco_hydro_3_N_sf"/>
</dbReference>
<dbReference type="PANTHER" id="PTHR42715:SF10">
    <property type="entry name" value="BETA-GLUCOSIDASE"/>
    <property type="match status" value="1"/>
</dbReference>
<dbReference type="Gene3D" id="3.20.20.300">
    <property type="entry name" value="Glycoside hydrolase, family 3, N-terminal domain"/>
    <property type="match status" value="1"/>
</dbReference>
<dbReference type="Gene3D" id="2.60.120.260">
    <property type="entry name" value="Galactose-binding domain-like"/>
    <property type="match status" value="1"/>
</dbReference>
<dbReference type="STRING" id="215250.A0A316YR39"/>
<keyword evidence="7" id="KW-0624">Polysaccharide degradation</keyword>
<dbReference type="InterPro" id="IPR002772">
    <property type="entry name" value="Glyco_hydro_3_C"/>
</dbReference>
<keyword evidence="10" id="KW-1185">Reference proteome</keyword>
<dbReference type="SUPFAM" id="SSF51445">
    <property type="entry name" value="(Trans)glycosidases"/>
    <property type="match status" value="1"/>
</dbReference>
<name>A0A316YR39_9BASI</name>
<dbReference type="InterPro" id="IPR026891">
    <property type="entry name" value="Fn3-like"/>
</dbReference>
<dbReference type="InterPro" id="IPR050288">
    <property type="entry name" value="Cellulose_deg_GH3"/>
</dbReference>
<dbReference type="GeneID" id="37041097"/>
<evidence type="ECO:0000256" key="4">
    <source>
        <dbReference type="ARBA" id="ARBA00022801"/>
    </source>
</evidence>
<dbReference type="PROSITE" id="PS00775">
    <property type="entry name" value="GLYCOSYL_HYDROL_F3"/>
    <property type="match status" value="1"/>
</dbReference>
<dbReference type="Pfam" id="PF00933">
    <property type="entry name" value="Glyco_hydro_3"/>
    <property type="match status" value="2"/>
</dbReference>
<dbReference type="EC" id="3.2.1.21" evidence="3 7"/>
<dbReference type="InterPro" id="IPR013783">
    <property type="entry name" value="Ig-like_fold"/>
</dbReference>
<feature type="domain" description="Fibronectin type III-like" evidence="8">
    <location>
        <begin position="796"/>
        <end position="869"/>
    </location>
</feature>
<comment type="catalytic activity">
    <reaction evidence="1 7">
        <text>Hydrolysis of terminal, non-reducing beta-D-glucosyl residues with release of beta-D-glucose.</text>
        <dbReference type="EC" id="3.2.1.21"/>
    </reaction>
</comment>
<dbReference type="SUPFAM" id="SSF52279">
    <property type="entry name" value="Beta-D-glucan exohydrolase, C-terminal domain"/>
    <property type="match status" value="1"/>
</dbReference>
<dbReference type="Pfam" id="PF01915">
    <property type="entry name" value="Glyco_hydro_3_C"/>
    <property type="match status" value="1"/>
</dbReference>
<dbReference type="InterPro" id="IPR001764">
    <property type="entry name" value="Glyco_hydro_3_N"/>
</dbReference>
<dbReference type="OrthoDB" id="47059at2759"/>
<dbReference type="PRINTS" id="PR00133">
    <property type="entry name" value="GLHYDRLASE3"/>
</dbReference>
<evidence type="ECO:0000256" key="6">
    <source>
        <dbReference type="ARBA" id="ARBA00023295"/>
    </source>
</evidence>
<dbReference type="Gene3D" id="3.40.50.1700">
    <property type="entry name" value="Glycoside hydrolase family 3 C-terminal domain"/>
    <property type="match status" value="1"/>
</dbReference>
<dbReference type="FunCoup" id="A0A316YR39">
    <property type="interactions" value="30"/>
</dbReference>
<evidence type="ECO:0000313" key="10">
    <source>
        <dbReference type="Proteomes" id="UP000245768"/>
    </source>
</evidence>
<sequence>MTQKAFDAGQVLTKLSLDDKIRLCSGADFWRTYSDASVGLPFYAKLTDGPNGARGGGDFNNSTPAALFPSPSCLGATFDVALARRMGEGIARDSRSKRCHVSLAPTINIQRDPRAGRFFESYSEDPVVSGEIGAAWVRGCQSVGVGATPKHFVGNEAETERMRSSSDVAPAALREVYLEPFKRIFRELARDHAQKREKGGARGGSEDVFGGQPACIMTAYNRLNGWSCSENEALQVGILRNEWGFKGLVMSDWFALHAHGLRATNLEMPGPSLHRRLDAVKQLLKEGKVTTEDIDRNAEAVLRLLKKVSPLGFSSSPDKEQEESIDDAAINTSIRQIAAEGAVLVKNDDNILPLDPNRVKKIALIGKPWTDAIQSGGGSANLTPQKVTAPLDCLRDTLSRDGHAHVELLHHFGTEIHRFPPNPSSHALEGKKVRLDFLKEGQPVTTTEVDLPFLDRSAPLPGEEKGEKVDFDTVKAQFQLKGSDAGTYRLGLIAFGTLKVQVVRDGKQTDEWDYQGERSFFDYVLNPARVWEPRLFEMGQDEAVTIQLEYSREAFSMPGISPEEAYAARAFGFRVGFERQIDDEAALKEASELAAKCDVAIIMTATGKEFESEGFDRDTLKLPRRQDDLVKAVAKVQKKTVVLNQTGSVVEMPWIDEVKGIIQAWFGGQETGWAICDVLLGHGRAPASGRFAQTWAKSLKDHPSGQHKDEFPGTHRAGDIEGPHVTYAEGRLVGYKWYDRRSVEPLFWFGQGLGGYTTFEASFANKQEGPLTLTRETGAVPIKIQIKNTGKRSGKYVVQVYVRRAMAADREEDEPNQKLAAFLAVQTGAGQTTVVDLKVEKEDVSSWDEAQKKWRVEAGQYDLILAKSADPRASIEEVPLQVDQGWVWEGIGDV</sequence>
<dbReference type="SMART" id="SM01217">
    <property type="entry name" value="Fn3_like"/>
    <property type="match status" value="1"/>
</dbReference>
<dbReference type="UniPathway" id="UPA00696"/>
<evidence type="ECO:0000256" key="7">
    <source>
        <dbReference type="RuleBase" id="RU361161"/>
    </source>
</evidence>
<gene>
    <name evidence="9" type="ORF">FA10DRAFT_239367</name>
</gene>
<dbReference type="InterPro" id="IPR019800">
    <property type="entry name" value="Glyco_hydro_3_AS"/>
</dbReference>
<evidence type="ECO:0000259" key="8">
    <source>
        <dbReference type="SMART" id="SM01217"/>
    </source>
</evidence>
<dbReference type="EMBL" id="KZ819635">
    <property type="protein sequence ID" value="PWN91847.1"/>
    <property type="molecule type" value="Genomic_DNA"/>
</dbReference>
<organism evidence="9 10">
    <name type="scientific">Acaromyces ingoldii</name>
    <dbReference type="NCBI Taxonomy" id="215250"/>
    <lineage>
        <taxon>Eukaryota</taxon>
        <taxon>Fungi</taxon>
        <taxon>Dikarya</taxon>
        <taxon>Basidiomycota</taxon>
        <taxon>Ustilaginomycotina</taxon>
        <taxon>Exobasidiomycetes</taxon>
        <taxon>Exobasidiales</taxon>
        <taxon>Cryptobasidiaceae</taxon>
        <taxon>Acaromyces</taxon>
    </lineage>
</organism>
<comment type="similarity">
    <text evidence="2 7">Belongs to the glycosyl hydrolase 3 family.</text>
</comment>
<dbReference type="InParanoid" id="A0A316YR39"/>
<dbReference type="GO" id="GO:0008422">
    <property type="term" value="F:beta-glucosidase activity"/>
    <property type="evidence" value="ECO:0007669"/>
    <property type="project" value="UniProtKB-EC"/>
</dbReference>
<keyword evidence="4 7" id="KW-0378">Hydrolase</keyword>
<protein>
    <recommendedName>
        <fullName evidence="3 7">beta-glucosidase</fullName>
        <ecNumber evidence="3 7">3.2.1.21</ecNumber>
    </recommendedName>
</protein>
<evidence type="ECO:0000256" key="3">
    <source>
        <dbReference type="ARBA" id="ARBA00012744"/>
    </source>
</evidence>
<dbReference type="InterPro" id="IPR036881">
    <property type="entry name" value="Glyco_hydro_3_C_sf"/>
</dbReference>
<dbReference type="PANTHER" id="PTHR42715">
    <property type="entry name" value="BETA-GLUCOSIDASE"/>
    <property type="match status" value="1"/>
</dbReference>
<keyword evidence="6 7" id="KW-0326">Glycosidase</keyword>
<reference evidence="9 10" key="1">
    <citation type="journal article" date="2018" name="Mol. Biol. Evol.">
        <title>Broad Genomic Sampling Reveals a Smut Pathogenic Ancestry of the Fungal Clade Ustilaginomycotina.</title>
        <authorList>
            <person name="Kijpornyongpan T."/>
            <person name="Mondo S.J."/>
            <person name="Barry K."/>
            <person name="Sandor L."/>
            <person name="Lee J."/>
            <person name="Lipzen A."/>
            <person name="Pangilinan J."/>
            <person name="LaButti K."/>
            <person name="Hainaut M."/>
            <person name="Henrissat B."/>
            <person name="Grigoriev I.V."/>
            <person name="Spatafora J.W."/>
            <person name="Aime M.C."/>
        </authorList>
    </citation>
    <scope>NUCLEOTIDE SEQUENCE [LARGE SCALE GENOMIC DNA]</scope>
    <source>
        <strain evidence="9 10">MCA 4198</strain>
    </source>
</reference>
<dbReference type="InterPro" id="IPR017853">
    <property type="entry name" value="GH"/>
</dbReference>
<dbReference type="RefSeq" id="XP_025379045.1">
    <property type="nucleotide sequence ID" value="XM_025519181.1"/>
</dbReference>
<proteinExistence type="inferred from homology"/>
<dbReference type="GO" id="GO:0030245">
    <property type="term" value="P:cellulose catabolic process"/>
    <property type="evidence" value="ECO:0007669"/>
    <property type="project" value="UniProtKB-UniPathway"/>
</dbReference>
<keyword evidence="5 7" id="KW-0119">Carbohydrate metabolism</keyword>
<dbReference type="Pfam" id="PF14310">
    <property type="entry name" value="Fn3-like"/>
    <property type="match status" value="1"/>
</dbReference>
<dbReference type="Proteomes" id="UP000245768">
    <property type="component" value="Unassembled WGS sequence"/>
</dbReference>
<evidence type="ECO:0000256" key="1">
    <source>
        <dbReference type="ARBA" id="ARBA00000448"/>
    </source>
</evidence>
<evidence type="ECO:0000256" key="5">
    <source>
        <dbReference type="ARBA" id="ARBA00023277"/>
    </source>
</evidence>
<comment type="pathway">
    <text evidence="7">Glycan metabolism; cellulose degradation.</text>
</comment>
<dbReference type="AlphaFoldDB" id="A0A316YR39"/>
<evidence type="ECO:0000313" key="9">
    <source>
        <dbReference type="EMBL" id="PWN91847.1"/>
    </source>
</evidence>